<keyword evidence="4" id="KW-1185">Reference proteome</keyword>
<keyword evidence="1 3" id="KW-0808">Transferase</keyword>
<sequence length="186" mass="20800">MTATTSTDRYALRPAEAADLDGARSVMLDAFYHDLGYGYRPEWHADVIDLEGAYLRQPRHALFVAAHDGQVVATTGVRAVAPKSPPHPAWLAERYPEPGTAQLYRVYVRPGHRRRGLARRLVGLARDFVAATPGYERLYLHTDTRVPGAEEFWRSLATLVHDDRDANPATFQTVHFEIPLRRGAAA</sequence>
<dbReference type="Pfam" id="PF00583">
    <property type="entry name" value="Acetyltransf_1"/>
    <property type="match status" value="1"/>
</dbReference>
<accession>A0A7X0EYY0</accession>
<dbReference type="Proteomes" id="UP000583800">
    <property type="component" value="Unassembled WGS sequence"/>
</dbReference>
<organism evidence="3 4">
    <name type="scientific">Nonomuraea muscovyensis</name>
    <dbReference type="NCBI Taxonomy" id="1124761"/>
    <lineage>
        <taxon>Bacteria</taxon>
        <taxon>Bacillati</taxon>
        <taxon>Actinomycetota</taxon>
        <taxon>Actinomycetes</taxon>
        <taxon>Streptosporangiales</taxon>
        <taxon>Streptosporangiaceae</taxon>
        <taxon>Nonomuraea</taxon>
    </lineage>
</organism>
<dbReference type="GO" id="GO:0008080">
    <property type="term" value="F:N-acetyltransferase activity"/>
    <property type="evidence" value="ECO:0007669"/>
    <property type="project" value="InterPro"/>
</dbReference>
<reference evidence="3 4" key="1">
    <citation type="submission" date="2020-08" db="EMBL/GenBank/DDBJ databases">
        <title>Sequencing the genomes of 1000 actinobacteria strains.</title>
        <authorList>
            <person name="Klenk H.-P."/>
        </authorList>
    </citation>
    <scope>NUCLEOTIDE SEQUENCE [LARGE SCALE GENOMIC DNA]</scope>
    <source>
        <strain evidence="3 4">DSM 45913</strain>
    </source>
</reference>
<feature type="domain" description="N-acetyltransferase" evidence="2">
    <location>
        <begin position="10"/>
        <end position="181"/>
    </location>
</feature>
<dbReference type="InterPro" id="IPR000182">
    <property type="entry name" value="GNAT_dom"/>
</dbReference>
<dbReference type="InterPro" id="IPR050769">
    <property type="entry name" value="NAT_camello-type"/>
</dbReference>
<evidence type="ECO:0000313" key="3">
    <source>
        <dbReference type="EMBL" id="MBB6346250.1"/>
    </source>
</evidence>
<evidence type="ECO:0000259" key="2">
    <source>
        <dbReference type="PROSITE" id="PS51186"/>
    </source>
</evidence>
<dbReference type="Gene3D" id="3.40.630.30">
    <property type="match status" value="1"/>
</dbReference>
<dbReference type="EMBL" id="JACHJB010000001">
    <property type="protein sequence ID" value="MBB6346250.1"/>
    <property type="molecule type" value="Genomic_DNA"/>
</dbReference>
<comment type="caution">
    <text evidence="3">The sequence shown here is derived from an EMBL/GenBank/DDBJ whole genome shotgun (WGS) entry which is preliminary data.</text>
</comment>
<dbReference type="PANTHER" id="PTHR13947">
    <property type="entry name" value="GNAT FAMILY N-ACETYLTRANSFERASE"/>
    <property type="match status" value="1"/>
</dbReference>
<gene>
    <name evidence="3" type="ORF">FHU36_002759</name>
</gene>
<dbReference type="SUPFAM" id="SSF55729">
    <property type="entry name" value="Acyl-CoA N-acyltransferases (Nat)"/>
    <property type="match status" value="1"/>
</dbReference>
<evidence type="ECO:0000256" key="1">
    <source>
        <dbReference type="ARBA" id="ARBA00022679"/>
    </source>
</evidence>
<dbReference type="AlphaFoldDB" id="A0A7X0EYY0"/>
<proteinExistence type="predicted"/>
<dbReference type="PROSITE" id="PS51186">
    <property type="entry name" value="GNAT"/>
    <property type="match status" value="1"/>
</dbReference>
<dbReference type="PANTHER" id="PTHR13947:SF37">
    <property type="entry name" value="LD18367P"/>
    <property type="match status" value="1"/>
</dbReference>
<protein>
    <submittedName>
        <fullName evidence="3">GNAT superfamily N-acetyltransferase</fullName>
    </submittedName>
</protein>
<name>A0A7X0EYY0_9ACTN</name>
<evidence type="ECO:0000313" key="4">
    <source>
        <dbReference type="Proteomes" id="UP000583800"/>
    </source>
</evidence>
<dbReference type="RefSeq" id="WP_185084073.1">
    <property type="nucleotide sequence ID" value="NZ_JACHJB010000001.1"/>
</dbReference>
<dbReference type="InterPro" id="IPR016181">
    <property type="entry name" value="Acyl_CoA_acyltransferase"/>
</dbReference>
<dbReference type="CDD" id="cd04301">
    <property type="entry name" value="NAT_SF"/>
    <property type="match status" value="1"/>
</dbReference>